<dbReference type="InterPro" id="IPR036890">
    <property type="entry name" value="HATPase_C_sf"/>
</dbReference>
<comment type="caution">
    <text evidence="2">The sequence shown here is derived from an EMBL/GenBank/DDBJ whole genome shotgun (WGS) entry which is preliminary data.</text>
</comment>
<sequence length="1725" mass="195190">MSSRDDAKEAVDRIGRKFGFVGDDIMGEIEQWRPDIRRILEESMLAKDRLAAHSIKTLAKNIYGSDARFVFELLQNADDNRFTRATDSGVLPSISFVIHPDRIIVECNEDGFTKEDLSAICSVGESTKSASHGYIGAKGIGFKSVFIAARMVYIQSGHFSFFFRHEKGDSGLGMVLPVWKEAEEELPVPLTRMTLYLHEKGDRNELQHLRETIFQQLDDLQETCLLFLRNLKQIRVSFYEKDGGLKSTKRFSAGKVDDHRVFLKTRSKQENKPWVKSKRYYHVTRHIASNISRSDNREMPDTEEARRAYSTAEVVLAFPLTMDSKPHIEKQQVFAFLPIRESNFKFLIQSDFDTSASRQDIVATSRRNTDLLDGIAAAFIKAVNQFCEHPDLCYTWPMFLPRLDDNASHFWCRLIERIKRLVSETPILRARQSSTLRKINDVKLLAGDARDSENNPLFDDPISDPFLSDAYPRASKRALEPYGLVYADFHILLDLLQADLNKPESRMKSSSTSQGWHSAVARLFSSCFDKRYVTKISRLKRLPLLPLRTGAWVSPTSGPVYLPMTDNTPIPPGVDIPVVEPGAVSNHDRRTFLIHLGAVESPVAGVRDSILRAYESNDGRIGIAESRAQLHYLYLTWQPNKSQINLRGIYVWNNWTQYADPRLVDVFLPSDHPYGPEALLQPAGDAPGLEVPFLHPTYLEDVPQPLTPSDLSWKRWLVDFLGVRDRLRLVSPSRDSLSDAWVYVAEHRPEKLLGLLEHLWSHEGSRYIGGNDSLKTEIRDKSANMLCGLASEDRIPLCDTWLPLPHLQRQCLRFMVESEPFPFLKFEETMVAEQLSAKWMFLHTNFSVGMAENTDFFLDILRWIKRANPDATSLSRPQRVLDLYFVINAKCLGATDQRAERKRVRNTFASAPLVFVPRYRNVGFVEEEFWAELSDCRWEAPPGMMTKVSLKPAYTQEFGPDQTARLSDFFQTTLSIPDVSWKDLAVELGEIRDDGDDNFECVLGFYRYLSGLKIITFINELREKFETERLIFAVKNGEPGWYKTSECLWSSTAEIRGMVTLNDHYDELRGFFIDTLGVKMLTLQMVYDELCNVNPQRGVDEIKSIIWSLNALLQTEPDRLDAEPLRKAYIFPVRYPNGGIRLLSAETEFAIVDRDYLATRFRDRIKLLDYNLEEVRRLKPFLQWANLEQRYLSVSVKEITSFQNGPTQPISMPNRDLKRKAHALLRIATTFNSPRYRSAPAMLQHLFRTMRVRETDGISSELSISQDGRAISVEEAMGNLYISTPLSLENSSSAGSAGSSSLTIYVPADKTEQDFCFGSPLPASLARWLMTDPTTQIEDTVDGALVTALTTLLAVDGAVVDRVLEHQGIVQLPPFEEYIEAGGNDGRERVVGEEEEEEEEDDAAKGPDDDPPSAQRFATADSSTSGQLTEDPGTPGTRIVESDDEGQTAVTPQEISRQSRLAHRPSLGRATHSAPMLTAPPPPLAEDARYRALLDRVIAAARTATFPSRGSFDMSSLRDTLPRVDFAGFDGLDTTNRFRSSSQLERDKKIGAAGELYAFEILSRLNPPLPNWGRHNWPSTMRDYVTVHPDYANMSAWSGRETADITYDDTAGGLTAMLIDRGYLEQEEWCDARPRYFIEVKSTTGPCATPFFMSKHQYQRMRDVHGADGHSELYMILRVSEIESSGPSMAVYLDTEQLRLDGRLLFTAETWSVVPGSGVGTSAAS</sequence>
<gene>
    <name evidence="2" type="ORF">C7999DRAFT_33912</name>
</gene>
<organism evidence="2 3">
    <name type="scientific">Corynascus novoguineensis</name>
    <dbReference type="NCBI Taxonomy" id="1126955"/>
    <lineage>
        <taxon>Eukaryota</taxon>
        <taxon>Fungi</taxon>
        <taxon>Dikarya</taxon>
        <taxon>Ascomycota</taxon>
        <taxon>Pezizomycotina</taxon>
        <taxon>Sordariomycetes</taxon>
        <taxon>Sordariomycetidae</taxon>
        <taxon>Sordariales</taxon>
        <taxon>Chaetomiaceae</taxon>
        <taxon>Corynascus</taxon>
    </lineage>
</organism>
<feature type="region of interest" description="Disordered" evidence="1">
    <location>
        <begin position="1380"/>
        <end position="1483"/>
    </location>
</feature>
<dbReference type="InterPro" id="IPR052957">
    <property type="entry name" value="Auxin_embryo_med"/>
</dbReference>
<accession>A0AAN7CQS7</accession>
<proteinExistence type="predicted"/>
<reference evidence="2" key="2">
    <citation type="submission" date="2023-05" db="EMBL/GenBank/DDBJ databases">
        <authorList>
            <consortium name="Lawrence Berkeley National Laboratory"/>
            <person name="Steindorff A."/>
            <person name="Hensen N."/>
            <person name="Bonometti L."/>
            <person name="Westerberg I."/>
            <person name="Brannstrom I.O."/>
            <person name="Guillou S."/>
            <person name="Cros-Aarteil S."/>
            <person name="Calhoun S."/>
            <person name="Haridas S."/>
            <person name="Kuo A."/>
            <person name="Mondo S."/>
            <person name="Pangilinan J."/>
            <person name="Riley R."/>
            <person name="Labutti K."/>
            <person name="Andreopoulos B."/>
            <person name="Lipzen A."/>
            <person name="Chen C."/>
            <person name="Yanf M."/>
            <person name="Daum C."/>
            <person name="Ng V."/>
            <person name="Clum A."/>
            <person name="Ohm R."/>
            <person name="Martin F."/>
            <person name="Silar P."/>
            <person name="Natvig D."/>
            <person name="Lalanne C."/>
            <person name="Gautier V."/>
            <person name="Ament-Velasquez S.L."/>
            <person name="Kruys A."/>
            <person name="Hutchinson M.I."/>
            <person name="Powell A.J."/>
            <person name="Barry K."/>
            <person name="Miller A.N."/>
            <person name="Grigoriev I.V."/>
            <person name="Debuchy R."/>
            <person name="Gladieux P."/>
            <person name="Thoren M.H."/>
            <person name="Johannesson H."/>
        </authorList>
    </citation>
    <scope>NUCLEOTIDE SEQUENCE</scope>
    <source>
        <strain evidence="2">CBS 359.72</strain>
    </source>
</reference>
<reference evidence="2" key="1">
    <citation type="journal article" date="2023" name="Mol. Phylogenet. Evol.">
        <title>Genome-scale phylogeny and comparative genomics of the fungal order Sordariales.</title>
        <authorList>
            <person name="Hensen N."/>
            <person name="Bonometti L."/>
            <person name="Westerberg I."/>
            <person name="Brannstrom I.O."/>
            <person name="Guillou S."/>
            <person name="Cros-Aarteil S."/>
            <person name="Calhoun S."/>
            <person name="Haridas S."/>
            <person name="Kuo A."/>
            <person name="Mondo S."/>
            <person name="Pangilinan J."/>
            <person name="Riley R."/>
            <person name="LaButti K."/>
            <person name="Andreopoulos B."/>
            <person name="Lipzen A."/>
            <person name="Chen C."/>
            <person name="Yan M."/>
            <person name="Daum C."/>
            <person name="Ng V."/>
            <person name="Clum A."/>
            <person name="Steindorff A."/>
            <person name="Ohm R.A."/>
            <person name="Martin F."/>
            <person name="Silar P."/>
            <person name="Natvig D.O."/>
            <person name="Lalanne C."/>
            <person name="Gautier V."/>
            <person name="Ament-Velasquez S.L."/>
            <person name="Kruys A."/>
            <person name="Hutchinson M.I."/>
            <person name="Powell A.J."/>
            <person name="Barry K."/>
            <person name="Miller A.N."/>
            <person name="Grigoriev I.V."/>
            <person name="Debuchy R."/>
            <person name="Gladieux P."/>
            <person name="Hiltunen Thoren M."/>
            <person name="Johannesson H."/>
        </authorList>
    </citation>
    <scope>NUCLEOTIDE SEQUENCE</scope>
    <source>
        <strain evidence="2">CBS 359.72</strain>
    </source>
</reference>
<feature type="compositionally biased region" description="Acidic residues" evidence="1">
    <location>
        <begin position="1393"/>
        <end position="1402"/>
    </location>
</feature>
<evidence type="ECO:0008006" key="4">
    <source>
        <dbReference type="Google" id="ProtNLM"/>
    </source>
</evidence>
<dbReference type="EMBL" id="MU857693">
    <property type="protein sequence ID" value="KAK4245697.1"/>
    <property type="molecule type" value="Genomic_DNA"/>
</dbReference>
<keyword evidence="3" id="KW-1185">Reference proteome</keyword>
<name>A0AAN7CQS7_9PEZI</name>
<feature type="compositionally biased region" description="Polar residues" evidence="1">
    <location>
        <begin position="1448"/>
        <end position="1459"/>
    </location>
</feature>
<evidence type="ECO:0000256" key="1">
    <source>
        <dbReference type="SAM" id="MobiDB-lite"/>
    </source>
</evidence>
<dbReference type="Proteomes" id="UP001303647">
    <property type="component" value="Unassembled WGS sequence"/>
</dbReference>
<protein>
    <recommendedName>
        <fullName evidence="4">Protein NO VEIN C-terminal domain-containing protein</fullName>
    </recommendedName>
</protein>
<dbReference type="NCBIfam" id="NF047352">
    <property type="entry name" value="P_loop_sacsin"/>
    <property type="match status" value="1"/>
</dbReference>
<dbReference type="PANTHER" id="PTHR32387">
    <property type="entry name" value="WU:FJ29H11"/>
    <property type="match status" value="1"/>
</dbReference>
<evidence type="ECO:0000313" key="2">
    <source>
        <dbReference type="EMBL" id="KAK4245697.1"/>
    </source>
</evidence>
<evidence type="ECO:0000313" key="3">
    <source>
        <dbReference type="Proteomes" id="UP001303647"/>
    </source>
</evidence>
<dbReference type="SUPFAM" id="SSF55874">
    <property type="entry name" value="ATPase domain of HSP90 chaperone/DNA topoisomerase II/histidine kinase"/>
    <property type="match status" value="1"/>
</dbReference>
<dbReference type="Gene3D" id="3.30.565.10">
    <property type="entry name" value="Histidine kinase-like ATPase, C-terminal domain"/>
    <property type="match status" value="1"/>
</dbReference>
<dbReference type="PANTHER" id="PTHR32387:SF0">
    <property type="entry name" value="PROTEIN NO VEIN"/>
    <property type="match status" value="1"/>
</dbReference>